<evidence type="ECO:0000259" key="5">
    <source>
        <dbReference type="Pfam" id="PF13458"/>
    </source>
</evidence>
<dbReference type="InterPro" id="IPR051010">
    <property type="entry name" value="BCAA_transport"/>
</dbReference>
<dbReference type="PANTHER" id="PTHR30483:SF6">
    <property type="entry name" value="PERIPLASMIC BINDING PROTEIN OF ABC TRANSPORTER FOR NATURAL AMINO ACIDS"/>
    <property type="match status" value="1"/>
</dbReference>
<keyword evidence="2" id="KW-0813">Transport</keyword>
<dbReference type="EMBL" id="QFPP01000048">
    <property type="protein sequence ID" value="PZQ76586.1"/>
    <property type="molecule type" value="Genomic_DNA"/>
</dbReference>
<dbReference type="AlphaFoldDB" id="A0A2W5QHK0"/>
<dbReference type="Proteomes" id="UP000249135">
    <property type="component" value="Unassembled WGS sequence"/>
</dbReference>
<dbReference type="PRINTS" id="PR00337">
    <property type="entry name" value="LEUILEVALBP"/>
</dbReference>
<evidence type="ECO:0000313" key="7">
    <source>
        <dbReference type="Proteomes" id="UP000249135"/>
    </source>
</evidence>
<evidence type="ECO:0000256" key="4">
    <source>
        <dbReference type="ARBA" id="ARBA00022970"/>
    </source>
</evidence>
<dbReference type="SUPFAM" id="SSF53822">
    <property type="entry name" value="Periplasmic binding protein-like I"/>
    <property type="match status" value="1"/>
</dbReference>
<dbReference type="Pfam" id="PF13458">
    <property type="entry name" value="Peripla_BP_6"/>
    <property type="match status" value="1"/>
</dbReference>
<dbReference type="InterPro" id="IPR000709">
    <property type="entry name" value="Leu_Ile_Val-bd"/>
</dbReference>
<comment type="caution">
    <text evidence="6">The sequence shown here is derived from an EMBL/GenBank/DDBJ whole genome shotgun (WGS) entry which is preliminary data.</text>
</comment>
<keyword evidence="3" id="KW-0732">Signal</keyword>
<evidence type="ECO:0000256" key="3">
    <source>
        <dbReference type="ARBA" id="ARBA00022729"/>
    </source>
</evidence>
<feature type="domain" description="Leucine-binding protein" evidence="5">
    <location>
        <begin position="70"/>
        <end position="413"/>
    </location>
</feature>
<dbReference type="InterPro" id="IPR028081">
    <property type="entry name" value="Leu-bd"/>
</dbReference>
<dbReference type="InterPro" id="IPR028082">
    <property type="entry name" value="Peripla_BP_I"/>
</dbReference>
<gene>
    <name evidence="6" type="ORF">DI563_06710</name>
</gene>
<accession>A0A2W5QHK0</accession>
<dbReference type="Gene3D" id="3.40.50.2300">
    <property type="match status" value="2"/>
</dbReference>
<evidence type="ECO:0000256" key="1">
    <source>
        <dbReference type="ARBA" id="ARBA00010062"/>
    </source>
</evidence>
<evidence type="ECO:0000256" key="2">
    <source>
        <dbReference type="ARBA" id="ARBA00022448"/>
    </source>
</evidence>
<proteinExistence type="inferred from homology"/>
<dbReference type="CDD" id="cd06329">
    <property type="entry name" value="PBP1_SBP-like"/>
    <property type="match status" value="1"/>
</dbReference>
<evidence type="ECO:0000313" key="6">
    <source>
        <dbReference type="EMBL" id="PZQ76586.1"/>
    </source>
</evidence>
<organism evidence="6 7">
    <name type="scientific">Variovorax paradoxus</name>
    <dbReference type="NCBI Taxonomy" id="34073"/>
    <lineage>
        <taxon>Bacteria</taxon>
        <taxon>Pseudomonadati</taxon>
        <taxon>Pseudomonadota</taxon>
        <taxon>Betaproteobacteria</taxon>
        <taxon>Burkholderiales</taxon>
        <taxon>Comamonadaceae</taxon>
        <taxon>Variovorax</taxon>
    </lineage>
</organism>
<protein>
    <submittedName>
        <fullName evidence="6">Branched-chain amino acid ABC transporter substrate-binding protein</fullName>
    </submittedName>
</protein>
<keyword evidence="4" id="KW-0029">Amino-acid transport</keyword>
<dbReference type="PANTHER" id="PTHR30483">
    <property type="entry name" value="LEUCINE-SPECIFIC-BINDING PROTEIN"/>
    <property type="match status" value="1"/>
</dbReference>
<name>A0A2W5QHK0_VARPD</name>
<sequence>MHRMNGACAFPVTQMTARARARVMYCRRPGRSRADRQQTIRRRHMFKRAGRGALVAATLALAAAIPAAAQIKVAYIDPLSGPFANVGEQQLQHFLLAAEQINAKGGVLGQKIEVLPFDGKSSANESASALRAAYDKGARYVFQGNGSNVTAALVDAVQKMVARGEEPMLVMNYSAFDPDMTGPKCTFWHFRFIQNIDMSMNAITSAIAARPEIKKVHQVHQDYVAGYQAQKAFKEMLPKKRADLQLVGDDLVPLGKVKDFAPYAAKIKASGADTVLTSNWGNDLTLLIKAIKEAGLKVNIYTLYANTIGVPTVLQDSGIGTVFSLSEWHANVENNGAEAFANEYKKKFKNDFLLLRAKNALDMLAEAMKQANSTKAIDVGRKLENMRYKTDIGEVWMRPDDHQLQQDLFVQTFAKVGDKGVKYDLENTGVGVYTAKKITAQEAMLPNTCTDMKRP</sequence>
<reference evidence="6 7" key="1">
    <citation type="submission" date="2017-08" db="EMBL/GenBank/DDBJ databases">
        <title>Infants hospitalized years apart are colonized by the same room-sourced microbial strains.</title>
        <authorList>
            <person name="Brooks B."/>
            <person name="Olm M.R."/>
            <person name="Firek B.A."/>
            <person name="Baker R."/>
            <person name="Thomas B.C."/>
            <person name="Morowitz M.J."/>
            <person name="Banfield J.F."/>
        </authorList>
    </citation>
    <scope>NUCLEOTIDE SEQUENCE [LARGE SCALE GENOMIC DNA]</scope>
    <source>
        <strain evidence="6">S2_005_003_R2_41</strain>
    </source>
</reference>
<comment type="similarity">
    <text evidence="1">Belongs to the leucine-binding protein family.</text>
</comment>
<dbReference type="GO" id="GO:0006865">
    <property type="term" value="P:amino acid transport"/>
    <property type="evidence" value="ECO:0007669"/>
    <property type="project" value="UniProtKB-KW"/>
</dbReference>